<dbReference type="RefSeq" id="WP_025773302.1">
    <property type="nucleotide sequence ID" value="NZ_DF238840.1"/>
</dbReference>
<reference evidence="3" key="1">
    <citation type="journal article" date="2014" name="Gene">
        <title>Genome-guided analysis of transformation efficiency and carbon dioxide assimilation by Moorella thermoacetica Y72.</title>
        <authorList>
            <person name="Tsukahara K."/>
            <person name="Kita A."/>
            <person name="Nakashimada Y."/>
            <person name="Hoshino T."/>
            <person name="Murakami K."/>
        </authorList>
    </citation>
    <scope>NUCLEOTIDE SEQUENCE [LARGE SCALE GENOMIC DNA]</scope>
    <source>
        <strain evidence="3">Y72</strain>
    </source>
</reference>
<dbReference type="InterPro" id="IPR000551">
    <property type="entry name" value="MerR-type_HTH_dom"/>
</dbReference>
<dbReference type="PANTHER" id="PTHR30204">
    <property type="entry name" value="REDOX-CYCLING DRUG-SENSING TRANSCRIPTIONAL ACTIVATOR SOXR"/>
    <property type="match status" value="1"/>
</dbReference>
<feature type="domain" description="HTH merR-type" evidence="2">
    <location>
        <begin position="7"/>
        <end position="76"/>
    </location>
</feature>
<sequence length="308" mass="35651">MEKYPKKYPIGTLARKSGVSVKTIRYYSNMGLLPPAEVTGAGYRLYSDRELLRLQQITILRFLGASLKQVKAVLAQELALPDLLTAQIAAVDAEIERWRRLRSIITRASEGLRHQEQPWHYLRNLMGVIKMTQEERAQWWGEWWRKRLADSPLPEEFVQGFVQDIQNSITAEPTEAEEDFILAAQEGRKETYVANTVERWTKAHHHMSYDEWLTRVREIFGRFRALVDAAPDDPLVQAAVEEYIRLSGPLTATTVKRLLDNINRPVIRRMVQAADLLDTTQQMERVYQLIQDALKIRLLRLSPGETQN</sequence>
<dbReference type="InterPro" id="IPR009061">
    <property type="entry name" value="DNA-bd_dom_put_sf"/>
</dbReference>
<dbReference type="EMBL" id="DF238840">
    <property type="protein sequence ID" value="GAF25286.1"/>
    <property type="molecule type" value="Genomic_DNA"/>
</dbReference>
<proteinExistence type="predicted"/>
<dbReference type="InterPro" id="IPR047057">
    <property type="entry name" value="MerR_fam"/>
</dbReference>
<keyword evidence="1" id="KW-0238">DNA-binding</keyword>
<dbReference type="PROSITE" id="PS50937">
    <property type="entry name" value="HTH_MERR_2"/>
    <property type="match status" value="1"/>
</dbReference>
<protein>
    <submittedName>
        <fullName evidence="3">Predicted transcriptional regulators</fullName>
    </submittedName>
</protein>
<evidence type="ECO:0000259" key="2">
    <source>
        <dbReference type="PROSITE" id="PS50937"/>
    </source>
</evidence>
<dbReference type="GO" id="GO:0003700">
    <property type="term" value="F:DNA-binding transcription factor activity"/>
    <property type="evidence" value="ECO:0007669"/>
    <property type="project" value="InterPro"/>
</dbReference>
<dbReference type="AlphaFoldDB" id="A0A0S6UD22"/>
<dbReference type="CDD" id="cd01106">
    <property type="entry name" value="HTH_TipAL-Mta"/>
    <property type="match status" value="1"/>
</dbReference>
<name>A0A0S6UD22_NEOTH</name>
<dbReference type="GO" id="GO:0003677">
    <property type="term" value="F:DNA binding"/>
    <property type="evidence" value="ECO:0007669"/>
    <property type="project" value="UniProtKB-KW"/>
</dbReference>
<dbReference type="Gene3D" id="1.10.1660.10">
    <property type="match status" value="1"/>
</dbReference>
<dbReference type="Proteomes" id="UP000063718">
    <property type="component" value="Unassembled WGS sequence"/>
</dbReference>
<dbReference type="SUPFAM" id="SSF46955">
    <property type="entry name" value="Putative DNA-binding domain"/>
    <property type="match status" value="1"/>
</dbReference>
<organism evidence="3">
    <name type="scientific">Moorella thermoacetica Y72</name>
    <dbReference type="NCBI Taxonomy" id="1325331"/>
    <lineage>
        <taxon>Bacteria</taxon>
        <taxon>Bacillati</taxon>
        <taxon>Bacillota</taxon>
        <taxon>Clostridia</taxon>
        <taxon>Neomoorellales</taxon>
        <taxon>Neomoorellaceae</taxon>
        <taxon>Neomoorella</taxon>
    </lineage>
</organism>
<dbReference type="PRINTS" id="PR00040">
    <property type="entry name" value="HTHMERR"/>
</dbReference>
<accession>A0A0S6UD22</accession>
<dbReference type="SMART" id="SM00422">
    <property type="entry name" value="HTH_MERR"/>
    <property type="match status" value="1"/>
</dbReference>
<gene>
    <name evidence="3" type="ORF">MTY_0618</name>
</gene>
<dbReference type="PANTHER" id="PTHR30204:SF93">
    <property type="entry name" value="HTH MERR-TYPE DOMAIN-CONTAINING PROTEIN"/>
    <property type="match status" value="1"/>
</dbReference>
<dbReference type="Pfam" id="PF13411">
    <property type="entry name" value="MerR_1"/>
    <property type="match status" value="1"/>
</dbReference>
<evidence type="ECO:0000313" key="3">
    <source>
        <dbReference type="EMBL" id="GAF25286.1"/>
    </source>
</evidence>
<evidence type="ECO:0000256" key="1">
    <source>
        <dbReference type="ARBA" id="ARBA00023125"/>
    </source>
</evidence>